<keyword evidence="1" id="KW-0812">Transmembrane</keyword>
<protein>
    <submittedName>
        <fullName evidence="2">Uncharacterized protein</fullName>
    </submittedName>
</protein>
<dbReference type="EMBL" id="DVHH01000065">
    <property type="protein sequence ID" value="HIR54444.1"/>
    <property type="molecule type" value="Genomic_DNA"/>
</dbReference>
<dbReference type="AlphaFoldDB" id="A0A9D1IZ23"/>
<feature type="transmembrane region" description="Helical" evidence="1">
    <location>
        <begin position="211"/>
        <end position="231"/>
    </location>
</feature>
<feature type="transmembrane region" description="Helical" evidence="1">
    <location>
        <begin position="47"/>
        <end position="65"/>
    </location>
</feature>
<comment type="caution">
    <text evidence="2">The sequence shown here is derived from an EMBL/GenBank/DDBJ whole genome shotgun (WGS) entry which is preliminary data.</text>
</comment>
<organism evidence="2 3">
    <name type="scientific">Candidatus Scatomorpha intestinigallinarum</name>
    <dbReference type="NCBI Taxonomy" id="2840923"/>
    <lineage>
        <taxon>Bacteria</taxon>
        <taxon>Bacillati</taxon>
        <taxon>Bacillota</taxon>
        <taxon>Clostridia</taxon>
        <taxon>Eubacteriales</taxon>
        <taxon>Candidatus Scatomorpha</taxon>
    </lineage>
</organism>
<feature type="transmembrane region" description="Helical" evidence="1">
    <location>
        <begin position="169"/>
        <end position="191"/>
    </location>
</feature>
<evidence type="ECO:0000313" key="2">
    <source>
        <dbReference type="EMBL" id="HIR54444.1"/>
    </source>
</evidence>
<feature type="transmembrane region" description="Helical" evidence="1">
    <location>
        <begin position="142"/>
        <end position="162"/>
    </location>
</feature>
<name>A0A9D1IZ23_9FIRM</name>
<reference evidence="2" key="1">
    <citation type="submission" date="2020-10" db="EMBL/GenBank/DDBJ databases">
        <authorList>
            <person name="Gilroy R."/>
        </authorList>
    </citation>
    <scope>NUCLEOTIDE SEQUENCE</scope>
    <source>
        <strain evidence="2">ChiGjej3B3-7149</strain>
    </source>
</reference>
<dbReference type="Proteomes" id="UP000824238">
    <property type="component" value="Unassembled WGS sequence"/>
</dbReference>
<proteinExistence type="predicted"/>
<evidence type="ECO:0000256" key="1">
    <source>
        <dbReference type="SAM" id="Phobius"/>
    </source>
</evidence>
<sequence>MNFLPIFKYRLKDDMKAVGVFLIVTLLCMVLVVYGIMIMVSEINDRVVSNFSMALTVFSFVIGIVTVREDLRLGIQNGVSRGTSLAACFTANVVASLAAALGVTFVEWLSAATQEATNATLVSFYAMIYGEDLSLSGQLRSFLLSFVWSGSAVFVGSFLSLLYWRLTKLWRWIVSLGMGAALILLLNAAVISGGFMDKVLAFLRWLGEAPMNLGVFLIGVAAVFAVFDWLLTRRAPITAATA</sequence>
<reference evidence="2" key="2">
    <citation type="journal article" date="2021" name="PeerJ">
        <title>Extensive microbial diversity within the chicken gut microbiome revealed by metagenomics and culture.</title>
        <authorList>
            <person name="Gilroy R."/>
            <person name="Ravi A."/>
            <person name="Getino M."/>
            <person name="Pursley I."/>
            <person name="Horton D.L."/>
            <person name="Alikhan N.F."/>
            <person name="Baker D."/>
            <person name="Gharbi K."/>
            <person name="Hall N."/>
            <person name="Watson M."/>
            <person name="Adriaenssens E.M."/>
            <person name="Foster-Nyarko E."/>
            <person name="Jarju S."/>
            <person name="Secka A."/>
            <person name="Antonio M."/>
            <person name="Oren A."/>
            <person name="Chaudhuri R.R."/>
            <person name="La Ragione R."/>
            <person name="Hildebrand F."/>
            <person name="Pallen M.J."/>
        </authorList>
    </citation>
    <scope>NUCLEOTIDE SEQUENCE</scope>
    <source>
        <strain evidence="2">ChiGjej3B3-7149</strain>
    </source>
</reference>
<feature type="transmembrane region" description="Helical" evidence="1">
    <location>
        <begin position="20"/>
        <end position="41"/>
    </location>
</feature>
<accession>A0A9D1IZ23</accession>
<feature type="transmembrane region" description="Helical" evidence="1">
    <location>
        <begin position="85"/>
        <end position="106"/>
    </location>
</feature>
<keyword evidence="1" id="KW-0472">Membrane</keyword>
<gene>
    <name evidence="2" type="ORF">IAD36_02440</name>
</gene>
<evidence type="ECO:0000313" key="3">
    <source>
        <dbReference type="Proteomes" id="UP000824238"/>
    </source>
</evidence>
<keyword evidence="1" id="KW-1133">Transmembrane helix</keyword>